<evidence type="ECO:0000313" key="3">
    <source>
        <dbReference type="Proteomes" id="UP000320762"/>
    </source>
</evidence>
<reference evidence="2 3" key="1">
    <citation type="journal article" date="2019" name="New Phytol.">
        <title>Comparative genomics reveals unique wood-decay strategies and fruiting body development in the Schizophyllaceae.</title>
        <authorList>
            <person name="Almasi E."/>
            <person name="Sahu N."/>
            <person name="Krizsan K."/>
            <person name="Balint B."/>
            <person name="Kovacs G.M."/>
            <person name="Kiss B."/>
            <person name="Cseklye J."/>
            <person name="Drula E."/>
            <person name="Henrissat B."/>
            <person name="Nagy I."/>
            <person name="Chovatia M."/>
            <person name="Adam C."/>
            <person name="LaButti K."/>
            <person name="Lipzen A."/>
            <person name="Riley R."/>
            <person name="Grigoriev I.V."/>
            <person name="Nagy L.G."/>
        </authorList>
    </citation>
    <scope>NUCLEOTIDE SEQUENCE [LARGE SCALE GENOMIC DNA]</scope>
    <source>
        <strain evidence="2 3">NL-1724</strain>
    </source>
</reference>
<feature type="compositionally biased region" description="Polar residues" evidence="1">
    <location>
        <begin position="277"/>
        <end position="292"/>
    </location>
</feature>
<keyword evidence="3" id="KW-1185">Reference proteome</keyword>
<evidence type="ECO:0000256" key="1">
    <source>
        <dbReference type="SAM" id="MobiDB-lite"/>
    </source>
</evidence>
<sequence length="473" mass="52930">MMHGSSSTGPRAMHGQDLKKFPSWSSVERDDDHDTMSRRPLRAAQSHDAFTLLPSALSGPSRHSTSDFLSNAAMTTLARPMQDSMAMEMDVAGDQHHPPSTSFSLPTPPLTNRSPIRPSSFLAPMRPNALAQTPSSTSILPQTFFSFDTRISISIQGRPITLDLRALEDDPKVITELLRATDAERANWMIAAVYFRRAGNPEAAITITNSLIEVMKAHDVSERDQHPAYILLAGCESDLGKTVRRVDPGNGEAKRHFESSQRWLQKVYGVNVPEVSSRLSSTMTTPAAASRQSKMHDMPPRAPHSLQQRLGVSGSPPSGPRLGGQNQMLEREISCLRDMQKRHIATIEDLRLGKRRLEDDLEDEKSVRRRLERQLSEMESERDSARRMEATALQQARQEVEARRRVQDALAEEQQRRQEAERRAGRPLLEDLARLFNQVAQEDGRVPAADNTPSYGYGSYSQRESGSQSTVYR</sequence>
<dbReference type="EMBL" id="VDMD01000001">
    <property type="protein sequence ID" value="TRM70011.1"/>
    <property type="molecule type" value="Genomic_DNA"/>
</dbReference>
<proteinExistence type="predicted"/>
<organism evidence="2 3">
    <name type="scientific">Schizophyllum amplum</name>
    <dbReference type="NCBI Taxonomy" id="97359"/>
    <lineage>
        <taxon>Eukaryota</taxon>
        <taxon>Fungi</taxon>
        <taxon>Dikarya</taxon>
        <taxon>Basidiomycota</taxon>
        <taxon>Agaricomycotina</taxon>
        <taxon>Agaricomycetes</taxon>
        <taxon>Agaricomycetidae</taxon>
        <taxon>Agaricales</taxon>
        <taxon>Schizophyllaceae</taxon>
        <taxon>Schizophyllum</taxon>
    </lineage>
</organism>
<dbReference type="AlphaFoldDB" id="A0A550CYZ2"/>
<feature type="region of interest" description="Disordered" evidence="1">
    <location>
        <begin position="1"/>
        <end position="37"/>
    </location>
</feature>
<feature type="compositionally biased region" description="Basic and acidic residues" evidence="1">
    <location>
        <begin position="372"/>
        <end position="387"/>
    </location>
</feature>
<comment type="caution">
    <text evidence="2">The sequence shown here is derived from an EMBL/GenBank/DDBJ whole genome shotgun (WGS) entry which is preliminary data.</text>
</comment>
<name>A0A550CYZ2_9AGAR</name>
<evidence type="ECO:0000313" key="2">
    <source>
        <dbReference type="EMBL" id="TRM70011.1"/>
    </source>
</evidence>
<gene>
    <name evidence="2" type="ORF">BD626DRAFT_476039</name>
</gene>
<feature type="region of interest" description="Disordered" evidence="1">
    <location>
        <begin position="361"/>
        <end position="387"/>
    </location>
</feature>
<dbReference type="OrthoDB" id="2670565at2759"/>
<feature type="region of interest" description="Disordered" evidence="1">
    <location>
        <begin position="439"/>
        <end position="473"/>
    </location>
</feature>
<protein>
    <submittedName>
        <fullName evidence="2">Uncharacterized protein</fullName>
    </submittedName>
</protein>
<feature type="region of interest" description="Disordered" evidence="1">
    <location>
        <begin position="276"/>
        <end position="324"/>
    </location>
</feature>
<accession>A0A550CYZ2</accession>
<feature type="compositionally biased region" description="Basic and acidic residues" evidence="1">
    <location>
        <begin position="27"/>
        <end position="37"/>
    </location>
</feature>
<dbReference type="Proteomes" id="UP000320762">
    <property type="component" value="Unassembled WGS sequence"/>
</dbReference>
<dbReference type="STRING" id="97359.A0A550CYZ2"/>
<feature type="compositionally biased region" description="Polar residues" evidence="1">
    <location>
        <begin position="451"/>
        <end position="473"/>
    </location>
</feature>